<proteinExistence type="predicted"/>
<feature type="domain" description="Mutator-like transposase" evidence="1">
    <location>
        <begin position="5"/>
        <end position="63"/>
    </location>
</feature>
<evidence type="ECO:0000259" key="1">
    <source>
        <dbReference type="Pfam" id="PF20700"/>
    </source>
</evidence>
<reference evidence="2" key="1">
    <citation type="journal article" date="2020" name="Cell">
        <title>Large-Scale Comparative Analyses of Tick Genomes Elucidate Their Genetic Diversity and Vector Capacities.</title>
        <authorList>
            <consortium name="Tick Genome and Microbiome Consortium (TIGMIC)"/>
            <person name="Jia N."/>
            <person name="Wang J."/>
            <person name="Shi W."/>
            <person name="Du L."/>
            <person name="Sun Y."/>
            <person name="Zhan W."/>
            <person name="Jiang J.F."/>
            <person name="Wang Q."/>
            <person name="Zhang B."/>
            <person name="Ji P."/>
            <person name="Bell-Sakyi L."/>
            <person name="Cui X.M."/>
            <person name="Yuan T.T."/>
            <person name="Jiang B.G."/>
            <person name="Yang W.F."/>
            <person name="Lam T.T."/>
            <person name="Chang Q.C."/>
            <person name="Ding S.J."/>
            <person name="Wang X.J."/>
            <person name="Zhu J.G."/>
            <person name="Ruan X.D."/>
            <person name="Zhao L."/>
            <person name="Wei J.T."/>
            <person name="Ye R.Z."/>
            <person name="Que T.C."/>
            <person name="Du C.H."/>
            <person name="Zhou Y.H."/>
            <person name="Cheng J.X."/>
            <person name="Dai P.F."/>
            <person name="Guo W.B."/>
            <person name="Han X.H."/>
            <person name="Huang E.J."/>
            <person name="Li L.F."/>
            <person name="Wei W."/>
            <person name="Gao Y.C."/>
            <person name="Liu J.Z."/>
            <person name="Shao H.Z."/>
            <person name="Wang X."/>
            <person name="Wang C.C."/>
            <person name="Yang T.C."/>
            <person name="Huo Q.B."/>
            <person name="Li W."/>
            <person name="Chen H.Y."/>
            <person name="Chen S.E."/>
            <person name="Zhou L.G."/>
            <person name="Ni X.B."/>
            <person name="Tian J.H."/>
            <person name="Sheng Y."/>
            <person name="Liu T."/>
            <person name="Pan Y.S."/>
            <person name="Xia L.Y."/>
            <person name="Li J."/>
            <person name="Zhao F."/>
            <person name="Cao W.C."/>
        </authorList>
    </citation>
    <scope>NUCLEOTIDE SEQUENCE</scope>
    <source>
        <strain evidence="2">Rsan-2018</strain>
    </source>
</reference>
<dbReference type="AlphaFoldDB" id="A0A9D4T038"/>
<comment type="caution">
    <text evidence="2">The sequence shown here is derived from an EMBL/GenBank/DDBJ whole genome shotgun (WGS) entry which is preliminary data.</text>
</comment>
<organism evidence="2 3">
    <name type="scientific">Rhipicephalus sanguineus</name>
    <name type="common">Brown dog tick</name>
    <name type="synonym">Ixodes sanguineus</name>
    <dbReference type="NCBI Taxonomy" id="34632"/>
    <lineage>
        <taxon>Eukaryota</taxon>
        <taxon>Metazoa</taxon>
        <taxon>Ecdysozoa</taxon>
        <taxon>Arthropoda</taxon>
        <taxon>Chelicerata</taxon>
        <taxon>Arachnida</taxon>
        <taxon>Acari</taxon>
        <taxon>Parasitiformes</taxon>
        <taxon>Ixodida</taxon>
        <taxon>Ixodoidea</taxon>
        <taxon>Ixodidae</taxon>
        <taxon>Rhipicephalinae</taxon>
        <taxon>Rhipicephalus</taxon>
        <taxon>Rhipicephalus</taxon>
    </lineage>
</organism>
<accession>A0A9D4T038</accession>
<dbReference type="EMBL" id="JABSTV010001249">
    <property type="protein sequence ID" value="KAH7961813.1"/>
    <property type="molecule type" value="Genomic_DNA"/>
</dbReference>
<dbReference type="Proteomes" id="UP000821837">
    <property type="component" value="Chromosome 3"/>
</dbReference>
<sequence length="140" mass="15283">MLCNGDIRSYSAVNEAKVYSFINVEKEDCANHVQKHAGTALRNLVQKHEAESGERISGKGRLTVDGINNAAQLLPPHGICVEWRVGHLGRGDSIVDQVSGSEQLIDDLHIRSVEIPSNVSFSEFVEVNSKIELCAGLTDE</sequence>
<dbReference type="InterPro" id="IPR049012">
    <property type="entry name" value="Mutator_transp_dom"/>
</dbReference>
<evidence type="ECO:0000313" key="2">
    <source>
        <dbReference type="EMBL" id="KAH7961813.1"/>
    </source>
</evidence>
<keyword evidence="3" id="KW-1185">Reference proteome</keyword>
<protein>
    <recommendedName>
        <fullName evidence="1">Mutator-like transposase domain-containing protein</fullName>
    </recommendedName>
</protein>
<reference evidence="2" key="2">
    <citation type="submission" date="2021-09" db="EMBL/GenBank/DDBJ databases">
        <authorList>
            <person name="Jia N."/>
            <person name="Wang J."/>
            <person name="Shi W."/>
            <person name="Du L."/>
            <person name="Sun Y."/>
            <person name="Zhan W."/>
            <person name="Jiang J."/>
            <person name="Wang Q."/>
            <person name="Zhang B."/>
            <person name="Ji P."/>
            <person name="Sakyi L.B."/>
            <person name="Cui X."/>
            <person name="Yuan T."/>
            <person name="Jiang B."/>
            <person name="Yang W."/>
            <person name="Lam T.T.-Y."/>
            <person name="Chang Q."/>
            <person name="Ding S."/>
            <person name="Wang X."/>
            <person name="Zhu J."/>
            <person name="Ruan X."/>
            <person name="Zhao L."/>
            <person name="Wei J."/>
            <person name="Que T."/>
            <person name="Du C."/>
            <person name="Cheng J."/>
            <person name="Dai P."/>
            <person name="Han X."/>
            <person name="Huang E."/>
            <person name="Gao Y."/>
            <person name="Liu J."/>
            <person name="Shao H."/>
            <person name="Ye R."/>
            <person name="Li L."/>
            <person name="Wei W."/>
            <person name="Wang X."/>
            <person name="Wang C."/>
            <person name="Huo Q."/>
            <person name="Li W."/>
            <person name="Guo W."/>
            <person name="Chen H."/>
            <person name="Chen S."/>
            <person name="Zhou L."/>
            <person name="Zhou L."/>
            <person name="Ni X."/>
            <person name="Tian J."/>
            <person name="Zhou Y."/>
            <person name="Sheng Y."/>
            <person name="Liu T."/>
            <person name="Pan Y."/>
            <person name="Xia L."/>
            <person name="Li J."/>
            <person name="Zhao F."/>
            <person name="Cao W."/>
        </authorList>
    </citation>
    <scope>NUCLEOTIDE SEQUENCE</scope>
    <source>
        <strain evidence="2">Rsan-2018</strain>
        <tissue evidence="2">Larvae</tissue>
    </source>
</reference>
<evidence type="ECO:0000313" key="3">
    <source>
        <dbReference type="Proteomes" id="UP000821837"/>
    </source>
</evidence>
<dbReference type="Pfam" id="PF20700">
    <property type="entry name" value="Mutator"/>
    <property type="match status" value="1"/>
</dbReference>
<name>A0A9D4T038_RHISA</name>
<gene>
    <name evidence="2" type="ORF">HPB52_012246</name>
</gene>